<organism evidence="1 2">
    <name type="scientific">Blastococcus brunescens</name>
    <dbReference type="NCBI Taxonomy" id="1564165"/>
    <lineage>
        <taxon>Bacteria</taxon>
        <taxon>Bacillati</taxon>
        <taxon>Actinomycetota</taxon>
        <taxon>Actinomycetes</taxon>
        <taxon>Geodermatophilales</taxon>
        <taxon>Geodermatophilaceae</taxon>
        <taxon>Blastococcus</taxon>
    </lineage>
</organism>
<dbReference type="RefSeq" id="WP_324277241.1">
    <property type="nucleotide sequence ID" value="NZ_CP141261.1"/>
</dbReference>
<dbReference type="Proteomes" id="UP001324287">
    <property type="component" value="Chromosome"/>
</dbReference>
<name>A0ABZ1B5B2_9ACTN</name>
<evidence type="ECO:0008006" key="3">
    <source>
        <dbReference type="Google" id="ProtNLM"/>
    </source>
</evidence>
<evidence type="ECO:0000313" key="1">
    <source>
        <dbReference type="EMBL" id="WRL65924.1"/>
    </source>
</evidence>
<proteinExistence type="predicted"/>
<protein>
    <recommendedName>
        <fullName evidence="3">HEAT repeat domain-containing protein</fullName>
    </recommendedName>
</protein>
<sequence>MRELLFRLAFQAIVGDGPDAAATLAHLVKDQPSVVRAAWLTMLGRMLDDHRASDAAGL</sequence>
<accession>A0ABZ1B5B2</accession>
<reference evidence="1 2" key="1">
    <citation type="submission" date="2023-12" db="EMBL/GenBank/DDBJ databases">
        <title>Blastococcus brunescens sp. nov., an actonobacterium isolated from sandstone collected in sahara desert.</title>
        <authorList>
            <person name="Gtari M."/>
            <person name="Ghodhbane F."/>
        </authorList>
    </citation>
    <scope>NUCLEOTIDE SEQUENCE [LARGE SCALE GENOMIC DNA]</scope>
    <source>
        <strain evidence="1 2">BMG 8361</strain>
    </source>
</reference>
<dbReference type="EMBL" id="CP141261">
    <property type="protein sequence ID" value="WRL65924.1"/>
    <property type="molecule type" value="Genomic_DNA"/>
</dbReference>
<evidence type="ECO:0000313" key="2">
    <source>
        <dbReference type="Proteomes" id="UP001324287"/>
    </source>
</evidence>
<keyword evidence="2" id="KW-1185">Reference proteome</keyword>
<gene>
    <name evidence="1" type="ORF">U6N30_10435</name>
</gene>